<evidence type="ECO:0000259" key="1">
    <source>
        <dbReference type="Pfam" id="PF01261"/>
    </source>
</evidence>
<dbReference type="Pfam" id="PF01261">
    <property type="entry name" value="AP_endonuc_2"/>
    <property type="match status" value="1"/>
</dbReference>
<evidence type="ECO:0000313" key="2">
    <source>
        <dbReference type="EMBL" id="SFR93549.1"/>
    </source>
</evidence>
<dbReference type="AlphaFoldDB" id="A0A1I6KQL8"/>
<dbReference type="RefSeq" id="WP_089815010.1">
    <property type="nucleotide sequence ID" value="NZ_FOZK01000001.1"/>
</dbReference>
<dbReference type="InterPro" id="IPR050312">
    <property type="entry name" value="IolE/XylAMocC-like"/>
</dbReference>
<dbReference type="GO" id="GO:0016853">
    <property type="term" value="F:isomerase activity"/>
    <property type="evidence" value="ECO:0007669"/>
    <property type="project" value="UniProtKB-KW"/>
</dbReference>
<dbReference type="Gene3D" id="3.20.20.150">
    <property type="entry name" value="Divalent-metal-dependent TIM barrel enzymes"/>
    <property type="match status" value="1"/>
</dbReference>
<dbReference type="SUPFAM" id="SSF51658">
    <property type="entry name" value="Xylose isomerase-like"/>
    <property type="match status" value="1"/>
</dbReference>
<dbReference type="EMBL" id="FOZK01000001">
    <property type="protein sequence ID" value="SFR93549.1"/>
    <property type="molecule type" value="Genomic_DNA"/>
</dbReference>
<accession>A0A1I6KQL8</accession>
<dbReference type="STRING" id="767519.SAMN05216559_1319"/>
<evidence type="ECO:0000313" key="3">
    <source>
        <dbReference type="Proteomes" id="UP000199062"/>
    </source>
</evidence>
<dbReference type="PANTHER" id="PTHR12110">
    <property type="entry name" value="HYDROXYPYRUVATE ISOMERASE"/>
    <property type="match status" value="1"/>
</dbReference>
<keyword evidence="3" id="KW-1185">Reference proteome</keyword>
<organism evidence="2 3">
    <name type="scientific">Halomicrobium zhouii</name>
    <dbReference type="NCBI Taxonomy" id="767519"/>
    <lineage>
        <taxon>Archaea</taxon>
        <taxon>Methanobacteriati</taxon>
        <taxon>Methanobacteriota</taxon>
        <taxon>Stenosarchaea group</taxon>
        <taxon>Halobacteria</taxon>
        <taxon>Halobacteriales</taxon>
        <taxon>Haloarculaceae</taxon>
        <taxon>Halomicrobium</taxon>
    </lineage>
</organism>
<dbReference type="InterPro" id="IPR013022">
    <property type="entry name" value="Xyl_isomerase-like_TIM-brl"/>
</dbReference>
<reference evidence="2 3" key="1">
    <citation type="submission" date="2016-10" db="EMBL/GenBank/DDBJ databases">
        <authorList>
            <person name="de Groot N.N."/>
        </authorList>
    </citation>
    <scope>NUCLEOTIDE SEQUENCE [LARGE SCALE GENOMIC DNA]</scope>
    <source>
        <strain evidence="2 3">CGMCC 1.10457</strain>
    </source>
</reference>
<gene>
    <name evidence="2" type="ORF">SAMN05216559_1319</name>
</gene>
<name>A0A1I6KQL8_9EURY</name>
<dbReference type="Proteomes" id="UP000199062">
    <property type="component" value="Unassembled WGS sequence"/>
</dbReference>
<proteinExistence type="predicted"/>
<dbReference type="InterPro" id="IPR036237">
    <property type="entry name" value="Xyl_isomerase-like_sf"/>
</dbReference>
<dbReference type="OrthoDB" id="165864at2157"/>
<protein>
    <submittedName>
        <fullName evidence="2">Sugar phosphate isomerase/epimerase</fullName>
    </submittedName>
</protein>
<dbReference type="PANTHER" id="PTHR12110:SF41">
    <property type="entry name" value="INOSOSE DEHYDRATASE"/>
    <property type="match status" value="1"/>
</dbReference>
<feature type="domain" description="Xylose isomerase-like TIM barrel" evidence="1">
    <location>
        <begin position="24"/>
        <end position="239"/>
    </location>
</feature>
<keyword evidence="2" id="KW-0413">Isomerase</keyword>
<sequence length="242" mass="26206">MQTAIQLYTVRDIEKPLPEILTDVGEAGYDGVEFAYRVEDADHTAVRTALDDAGLQAASAHVGIDAIEDDVDAVVAAADALGYDDVVVPWLDPEHWESVEAVEATAARLSGLAEELSEAGLTMHYHNHDQEFVETDAGVAYELLAEQTDFMLELDAGWALAGGADPVELLHRYRDRISHVHLKDVNLDSDEVPALGEGDLDIPAVAEAAHEIGAEWLVYENDEPRDPVAAIPHGADVLSRHV</sequence>